<proteinExistence type="predicted"/>
<dbReference type="InterPro" id="IPR001387">
    <property type="entry name" value="Cro/C1-type_HTH"/>
</dbReference>
<dbReference type="EMBL" id="BLIP01000001">
    <property type="protein sequence ID" value="GFE20150.1"/>
    <property type="molecule type" value="Genomic_DNA"/>
</dbReference>
<dbReference type="InterPro" id="IPR010982">
    <property type="entry name" value="Lambda_DNA-bd_dom_sf"/>
</dbReference>
<feature type="domain" description="HTH cro/C1-type" evidence="1">
    <location>
        <begin position="30"/>
        <end position="64"/>
    </location>
</feature>
<name>A0A640TAE8_STRNI</name>
<dbReference type="SUPFAM" id="SSF47413">
    <property type="entry name" value="lambda repressor-like DNA-binding domains"/>
    <property type="match status" value="1"/>
</dbReference>
<dbReference type="GO" id="GO:0003677">
    <property type="term" value="F:DNA binding"/>
    <property type="evidence" value="ECO:0007669"/>
    <property type="project" value="InterPro"/>
</dbReference>
<reference evidence="2 3" key="1">
    <citation type="submission" date="2019-12" db="EMBL/GenBank/DDBJ databases">
        <title>Whole genome shotgun sequence of Streptomyces libani subsp. libani NBRC 13452.</title>
        <authorList>
            <person name="Ichikawa N."/>
            <person name="Kimura A."/>
            <person name="Kitahashi Y."/>
            <person name="Komaki H."/>
            <person name="Tamura T."/>
        </authorList>
    </citation>
    <scope>NUCLEOTIDE SEQUENCE [LARGE SCALE GENOMIC DNA]</scope>
    <source>
        <strain evidence="2 3">NBRC 13452</strain>
    </source>
</reference>
<evidence type="ECO:0000313" key="3">
    <source>
        <dbReference type="Proteomes" id="UP000429552"/>
    </source>
</evidence>
<dbReference type="Gene3D" id="1.10.260.40">
    <property type="entry name" value="lambda repressor-like DNA-binding domains"/>
    <property type="match status" value="1"/>
</dbReference>
<comment type="caution">
    <text evidence="2">The sequence shown here is derived from an EMBL/GenBank/DDBJ whole genome shotgun (WGS) entry which is preliminary data.</text>
</comment>
<dbReference type="Pfam" id="PF13560">
    <property type="entry name" value="HTH_31"/>
    <property type="match status" value="1"/>
</dbReference>
<dbReference type="PROSITE" id="PS50943">
    <property type="entry name" value="HTH_CROC1"/>
    <property type="match status" value="1"/>
</dbReference>
<protein>
    <recommendedName>
        <fullName evidence="1">HTH cro/C1-type domain-containing protein</fullName>
    </recommendedName>
</protein>
<organism evidence="2 3">
    <name type="scientific">Streptomyces nigrescens</name>
    <dbReference type="NCBI Taxonomy" id="1920"/>
    <lineage>
        <taxon>Bacteria</taxon>
        <taxon>Bacillati</taxon>
        <taxon>Actinomycetota</taxon>
        <taxon>Actinomycetes</taxon>
        <taxon>Kitasatosporales</taxon>
        <taxon>Streptomycetaceae</taxon>
        <taxon>Streptomyces</taxon>
    </lineage>
</organism>
<dbReference type="CDD" id="cd00093">
    <property type="entry name" value="HTH_XRE"/>
    <property type="match status" value="1"/>
</dbReference>
<evidence type="ECO:0000313" key="2">
    <source>
        <dbReference type="EMBL" id="GFE20150.1"/>
    </source>
</evidence>
<dbReference type="AlphaFoldDB" id="A0A640TAE8"/>
<dbReference type="Proteomes" id="UP000429552">
    <property type="component" value="Unassembled WGS sequence"/>
</dbReference>
<dbReference type="SMART" id="SM00530">
    <property type="entry name" value="HTH_XRE"/>
    <property type="match status" value="1"/>
</dbReference>
<evidence type="ECO:0000259" key="1">
    <source>
        <dbReference type="PROSITE" id="PS50943"/>
    </source>
</evidence>
<sequence>MVLLVSTSVSTYILFMNNPPATYQVNGAAIRATRKRQGLGIRETAEAAGISRSYLQRLETGTREQMRPPTYAALRRTLHAQEEELLVPHEET</sequence>
<accession>A0A640TAE8</accession>
<gene>
    <name evidence="2" type="ORF">Sliba_06030</name>
</gene>